<feature type="domain" description="PNPLA" evidence="3">
    <location>
        <begin position="94"/>
        <end position="287"/>
    </location>
</feature>
<dbReference type="Gene3D" id="3.40.1090.10">
    <property type="entry name" value="Cytosolic phospholipase A2 catalytic domain"/>
    <property type="match status" value="1"/>
</dbReference>
<name>A0A9X9XG62_9PROT</name>
<dbReference type="SUPFAM" id="SSF52151">
    <property type="entry name" value="FabD/lysophospholipase-like"/>
    <property type="match status" value="1"/>
</dbReference>
<keyword evidence="2" id="KW-0442">Lipid degradation</keyword>
<dbReference type="InterPro" id="IPR016035">
    <property type="entry name" value="Acyl_Trfase/lysoPLipase"/>
</dbReference>
<proteinExistence type="predicted"/>
<protein>
    <submittedName>
        <fullName evidence="4">Patatin family protein</fullName>
    </submittedName>
</protein>
<comment type="caution">
    <text evidence="4">The sequence shown here is derived from an EMBL/GenBank/DDBJ whole genome shotgun (WGS) entry which is preliminary data.</text>
</comment>
<dbReference type="RefSeq" id="WP_211848233.1">
    <property type="nucleotide sequence ID" value="NZ_JAAEDL010000022.1"/>
</dbReference>
<feature type="short sequence motif" description="GXGXXG" evidence="2">
    <location>
        <begin position="98"/>
        <end position="103"/>
    </location>
</feature>
<evidence type="ECO:0000256" key="1">
    <source>
        <dbReference type="ARBA" id="ARBA00023098"/>
    </source>
</evidence>
<reference evidence="4" key="2">
    <citation type="journal article" date="2021" name="Syst. Appl. Microbiol.">
        <title>Roseomonas hellenica sp. nov., isolated from roots of wild-growing Alkanna tinctoria.</title>
        <authorList>
            <person name="Rat A."/>
            <person name="Naranjo H.D."/>
            <person name="Lebbe L."/>
            <person name="Cnockaert M."/>
            <person name="Krigas N."/>
            <person name="Grigoriadou K."/>
            <person name="Maloupa E."/>
            <person name="Willems A."/>
        </authorList>
    </citation>
    <scope>NUCLEOTIDE SEQUENCE</scope>
    <source>
        <strain evidence="4">LMG 31228</strain>
    </source>
</reference>
<dbReference type="Proteomes" id="UP001138709">
    <property type="component" value="Unassembled WGS sequence"/>
</dbReference>
<dbReference type="Pfam" id="PF01734">
    <property type="entry name" value="Patatin"/>
    <property type="match status" value="1"/>
</dbReference>
<sequence length="412" mass="44555">MAMDAKGWRGGAPARLLGAAVLLLVLAGCGSIARLEPPPVAATETLPILGIDNARFWLDAGPDAIAREARMMQQRQAALLPAGRRGALPPAHYLALSGGGDNGAYGAGLLVGWTQSGQRPSFDMVTGISAGALIAPFAFLGPDYDRQLREVFTEVAPRDLILMRGRLRAVLFGEALADTSPLYRLIERHVDEALMAAIAREYGRGRLLLIGTTNLDLGRPVFWNIGAISASGHPRALDLFRSILLASASIPGAFPPVLIDVEHEGARYQEMHVDGGAALQVFLWPPGLDIRTVGRPRERTAWVVRNGRLDAEWAETNRSILSIAGRAASTLLHFSAVNDIVRIYLLSQRDGVRFRLAYISADFDAPRSEAFDTAFMRALFEHGHAEGLRGGRWRETLRPVGSIDPARPAAAR</sequence>
<feature type="active site" description="Nucleophile" evidence="2">
    <location>
        <position position="129"/>
    </location>
</feature>
<dbReference type="EMBL" id="JAAEDL010000022">
    <property type="protein sequence ID" value="MBR0682698.1"/>
    <property type="molecule type" value="Genomic_DNA"/>
</dbReference>
<dbReference type="GO" id="GO:0016042">
    <property type="term" value="P:lipid catabolic process"/>
    <property type="evidence" value="ECO:0007669"/>
    <property type="project" value="UniProtKB-UniRule"/>
</dbReference>
<dbReference type="GO" id="GO:0016787">
    <property type="term" value="F:hydrolase activity"/>
    <property type="evidence" value="ECO:0007669"/>
    <property type="project" value="UniProtKB-UniRule"/>
</dbReference>
<evidence type="ECO:0000259" key="3">
    <source>
        <dbReference type="PROSITE" id="PS51635"/>
    </source>
</evidence>
<organism evidence="4 5">
    <name type="scientific">Neoroseomonas eburnea</name>
    <dbReference type="NCBI Taxonomy" id="1346889"/>
    <lineage>
        <taxon>Bacteria</taxon>
        <taxon>Pseudomonadati</taxon>
        <taxon>Pseudomonadota</taxon>
        <taxon>Alphaproteobacteria</taxon>
        <taxon>Acetobacterales</taxon>
        <taxon>Acetobacteraceae</taxon>
        <taxon>Neoroseomonas</taxon>
    </lineage>
</organism>
<evidence type="ECO:0000313" key="4">
    <source>
        <dbReference type="EMBL" id="MBR0682698.1"/>
    </source>
</evidence>
<dbReference type="PROSITE" id="PS51257">
    <property type="entry name" value="PROKAR_LIPOPROTEIN"/>
    <property type="match status" value="1"/>
</dbReference>
<dbReference type="PROSITE" id="PS51635">
    <property type="entry name" value="PNPLA"/>
    <property type="match status" value="1"/>
</dbReference>
<evidence type="ECO:0000313" key="5">
    <source>
        <dbReference type="Proteomes" id="UP001138709"/>
    </source>
</evidence>
<feature type="active site" description="Proton acceptor" evidence="2">
    <location>
        <position position="274"/>
    </location>
</feature>
<reference evidence="4" key="1">
    <citation type="submission" date="2020-01" db="EMBL/GenBank/DDBJ databases">
        <authorList>
            <person name="Rat A."/>
        </authorList>
    </citation>
    <scope>NUCLEOTIDE SEQUENCE</scope>
    <source>
        <strain evidence="4">LMG 31228</strain>
    </source>
</reference>
<feature type="short sequence motif" description="GXSXG" evidence="2">
    <location>
        <begin position="127"/>
        <end position="131"/>
    </location>
</feature>
<keyword evidence="5" id="KW-1185">Reference proteome</keyword>
<evidence type="ECO:0000256" key="2">
    <source>
        <dbReference type="PROSITE-ProRule" id="PRU01161"/>
    </source>
</evidence>
<gene>
    <name evidence="4" type="ORF">GXW74_19560</name>
</gene>
<keyword evidence="2" id="KW-0378">Hydrolase</keyword>
<feature type="short sequence motif" description="DGA/G" evidence="2">
    <location>
        <begin position="274"/>
        <end position="276"/>
    </location>
</feature>
<dbReference type="InterPro" id="IPR002641">
    <property type="entry name" value="PNPLA_dom"/>
</dbReference>
<keyword evidence="1 2" id="KW-0443">Lipid metabolism</keyword>
<accession>A0A9X9XG62</accession>
<dbReference type="AlphaFoldDB" id="A0A9X9XG62"/>